<reference evidence="1" key="1">
    <citation type="submission" date="2023-11" db="EMBL/GenBank/DDBJ databases">
        <authorList>
            <person name="Poullet M."/>
        </authorList>
    </citation>
    <scope>NUCLEOTIDE SEQUENCE</scope>
    <source>
        <strain evidence="1">E1834</strain>
    </source>
</reference>
<gene>
    <name evidence="1" type="ORF">MENTE1834_LOCUS37841</name>
</gene>
<proteinExistence type="predicted"/>
<protein>
    <submittedName>
        <fullName evidence="1">Uncharacterized protein</fullName>
    </submittedName>
</protein>
<comment type="caution">
    <text evidence="1">The sequence shown here is derived from an EMBL/GenBank/DDBJ whole genome shotgun (WGS) entry which is preliminary data.</text>
</comment>
<evidence type="ECO:0000313" key="2">
    <source>
        <dbReference type="Proteomes" id="UP001497535"/>
    </source>
</evidence>
<evidence type="ECO:0000313" key="1">
    <source>
        <dbReference type="EMBL" id="CAK5090074.1"/>
    </source>
</evidence>
<name>A0ACB1AGX9_MELEN</name>
<keyword evidence="2" id="KW-1185">Reference proteome</keyword>
<organism evidence="1 2">
    <name type="scientific">Meloidogyne enterolobii</name>
    <name type="common">Root-knot nematode worm</name>
    <name type="synonym">Meloidogyne mayaguensis</name>
    <dbReference type="NCBI Taxonomy" id="390850"/>
    <lineage>
        <taxon>Eukaryota</taxon>
        <taxon>Metazoa</taxon>
        <taxon>Ecdysozoa</taxon>
        <taxon>Nematoda</taxon>
        <taxon>Chromadorea</taxon>
        <taxon>Rhabditida</taxon>
        <taxon>Tylenchina</taxon>
        <taxon>Tylenchomorpha</taxon>
        <taxon>Tylenchoidea</taxon>
        <taxon>Meloidogynidae</taxon>
        <taxon>Meloidogyninae</taxon>
        <taxon>Meloidogyne</taxon>
    </lineage>
</organism>
<sequence>MELKKCQEERDGLKRYTTMMNESLFSLNMEMQKHVEISKRLEAILKNVIPLLPKENQESTVSVIERAKNVNLCQQSYLSPTMPLTHAEAATITAQMLNNWK</sequence>
<accession>A0ACB1AGX9</accession>
<dbReference type="Proteomes" id="UP001497535">
    <property type="component" value="Unassembled WGS sequence"/>
</dbReference>
<dbReference type="EMBL" id="CAVMJV010000080">
    <property type="protein sequence ID" value="CAK5090074.1"/>
    <property type="molecule type" value="Genomic_DNA"/>
</dbReference>